<feature type="region of interest" description="Disordered" evidence="7">
    <location>
        <begin position="1073"/>
        <end position="1102"/>
    </location>
</feature>
<dbReference type="InterPro" id="IPR033764">
    <property type="entry name" value="Sdr_B"/>
</dbReference>
<evidence type="ECO:0000313" key="9">
    <source>
        <dbReference type="EMBL" id="MCP1386573.1"/>
    </source>
</evidence>
<dbReference type="PANTHER" id="PTHR11878">
    <property type="entry name" value="SODIUM/CALCIUM EXCHANGER"/>
    <property type="match status" value="1"/>
</dbReference>
<evidence type="ECO:0000256" key="7">
    <source>
        <dbReference type="SAM" id="MobiDB-lite"/>
    </source>
</evidence>
<feature type="domain" description="Calx-beta" evidence="8">
    <location>
        <begin position="1237"/>
        <end position="1338"/>
    </location>
</feature>
<evidence type="ECO:0000256" key="1">
    <source>
        <dbReference type="ARBA" id="ARBA00004613"/>
    </source>
</evidence>
<dbReference type="SUPFAM" id="SSF141072">
    <property type="entry name" value="CalX-like"/>
    <property type="match status" value="5"/>
</dbReference>
<sequence length="1704" mass="175074">MKFTLPFSVSILLSLLIGMLNPPEETLLVNGTTQRSNPHVVNATKGTFPASPRRPSPFITEPVTSSVITQGTATLLAPAVTAIKTAVLVGTDNGTAGPTPGDVIEYTVTIANTGPDDATAVNFTDTVDPNTTLVPGSVKSAPIAVKDAYSTVGNVSISVPAASGLTSNDVNLDAGDVISVTAVNQTGTEGQVTFAADGSFTFNPNPGFTGATTFTYTISDGTFTSTNTVTITMTGMIWFINASAPAGGDGRLSTPWNSMNAFNATSLDDPGDNIFVYTGTYTNTLSTILLGQQKLIGQGAVGASLAALAGVTFSTHPPISPATIPTVNGTRPTINQALNNINMQSQNQVRGVNINNTGGTALQGNNFTSALVREVSITNTGGVGVNFNNGALDVIIQSITASNSANAISIFTTTGSFEVTGTGTTDASGGTLTNISGRGIEIRNATNITLRNMSLPSANSVSDAGFDTQCDEDDVAACFAAIYMNIVNTVAFHNIDIGATKEHGIVGLNVSNLTMDNCTAVNNGDASSEDENALKFRNLSGTCSITNSTFQTSAVRTFHLINNTGSLNLTVNNCTFNDPTGADCFEARTQSSATATINLTNSLFQRAGTKGIQVIAEGSSTMNININNCKVQRFGTPMAGIEVGSVGTATINSNIINCTDIESSQEVAVLGSTFNTSTFNARLNNNTNIGHSNAAATIFATIRMLHEQNSSAKYEIRDNSNISSVNAQETVLGIARIATTTAGRLDFFVDGNNITRDAASLEGIELRVGGTGVANDEFNILCSDVLNNNVTGPSGTRAIRVRDLDPTSGDLRLQGDDGPNVPTYWADRGNTNSGGMLQTETGTPAYFVSTATCLTPGHSAARIAAEPLAIIEKDRPEVEVAQVREEVKNEPDALTTIPGPSKATNEVEEAARRAVVLSGETVTVGGVGGFLLPAGQNIIIKFQVSIDTPLPAGVCQISNQGTVSGSNFTTIQTDDVAGSPVNPTVTPLSKHSLGNLVYRDNNKNNSFDGGDVGINGVVVNLYQDNGSIPGVLDGTDAFVSTTTTAGGGLYLFSNLCSGDYIVQIPSAEFGTGEPLNGLISSPGGAAPDPDNNTDNDDNGQDAIGSSIASQAITLNYSTSFVENNTTLDFGFKTPTLVTINDVTMSEGSGGTTTFTFTVSRDNTLDAFALTVNTGVISLNNGDYTAISGGTVNFTVGGSSTALIDVTVNADETVEANESFNVLLSGAPDGIIISDGTGLGTITNDDQAVLSINSVSNAEGNAGTQTYTFTVTSDKAVDVPFTVNAVTANGTATIADNDYVANSTTLNFTGTAGETKTFNVVVNGDLKVEPNETFTVPLSSVVASGRNVVISGPSGTGTGTITNDDAATISINDVALAEGNAGTTTFTFNVTLSQVVSSAVTVDFATANGTANAGGDYTPNSGTLTFPANGAGQTQTITVQVIGDAVGEANETFFVNLTNILGSPSVNLSDAQGLGTILDDDLSFSINDMTVAEGNAGTTNFTFTVTRTGTATAETIDFATANNTATTADNDYVLNSGTLNFAVGDNSETITVVINADQKVELNESFFVNLSNASNGSIADAQGVGTITNDDQATLSINSVTNAEGNAGTQTYTFTVTSDKAVDVPFTVNAVTANGTATIADNDYVANSTTLNFTGTAGETKTFNVVVNGDLKVEPNETFTVPLSSVVASGRNVVISGPSGTGTGT</sequence>
<dbReference type="Gene3D" id="2.60.40.3440">
    <property type="match status" value="1"/>
</dbReference>
<evidence type="ECO:0000259" key="8">
    <source>
        <dbReference type="SMART" id="SM00237"/>
    </source>
</evidence>
<reference evidence="9 10" key="1">
    <citation type="submission" date="2022-06" db="EMBL/GenBank/DDBJ databases">
        <title>Runella sp. S5 genome sequencing.</title>
        <authorList>
            <person name="Park S."/>
        </authorList>
    </citation>
    <scope>NUCLEOTIDE SEQUENCE [LARGE SCALE GENOMIC DNA]</scope>
    <source>
        <strain evidence="9 10">S5</strain>
    </source>
</reference>
<dbReference type="Gene3D" id="2.60.40.10">
    <property type="entry name" value="Immunoglobulins"/>
    <property type="match status" value="1"/>
</dbReference>
<dbReference type="InterPro" id="IPR038081">
    <property type="entry name" value="CalX-like_sf"/>
</dbReference>
<dbReference type="InterPro" id="IPR047589">
    <property type="entry name" value="DUF11_rpt"/>
</dbReference>
<dbReference type="Proteomes" id="UP001204772">
    <property type="component" value="Unassembled WGS sequence"/>
</dbReference>
<evidence type="ECO:0000256" key="3">
    <source>
        <dbReference type="ARBA" id="ARBA00022729"/>
    </source>
</evidence>
<accession>A0ABT1FXS6</accession>
<keyword evidence="5" id="KW-0106">Calcium</keyword>
<dbReference type="SMART" id="SM00710">
    <property type="entry name" value="PbH1"/>
    <property type="match status" value="7"/>
</dbReference>
<dbReference type="Pfam" id="PF17210">
    <property type="entry name" value="SdrD_B"/>
    <property type="match status" value="1"/>
</dbReference>
<comment type="caution">
    <text evidence="9">The sequence shown here is derived from an EMBL/GenBank/DDBJ whole genome shotgun (WGS) entry which is preliminary data.</text>
</comment>
<dbReference type="InterPro" id="IPR013783">
    <property type="entry name" value="Ig-like_fold"/>
</dbReference>
<keyword evidence="2" id="KW-0964">Secreted</keyword>
<dbReference type="PANTHER" id="PTHR11878:SF65">
    <property type="entry name" value="NA_CA-EXCHANGE PROTEIN, ISOFORM G"/>
    <property type="match status" value="1"/>
</dbReference>
<evidence type="ECO:0000256" key="2">
    <source>
        <dbReference type="ARBA" id="ARBA00022525"/>
    </source>
</evidence>
<dbReference type="InterPro" id="IPR051171">
    <property type="entry name" value="CaCA"/>
</dbReference>
<dbReference type="Gene3D" id="2.60.40.2030">
    <property type="match status" value="5"/>
</dbReference>
<keyword evidence="4" id="KW-0677">Repeat</keyword>
<dbReference type="SUPFAM" id="SSF117074">
    <property type="entry name" value="Hypothetical protein PA1324"/>
    <property type="match status" value="1"/>
</dbReference>
<dbReference type="Pfam" id="PF17963">
    <property type="entry name" value="Big_9"/>
    <property type="match status" value="1"/>
</dbReference>
<dbReference type="EMBL" id="JAMZEL010000029">
    <property type="protein sequence ID" value="MCP1386573.1"/>
    <property type="molecule type" value="Genomic_DNA"/>
</dbReference>
<feature type="domain" description="Calx-beta" evidence="8">
    <location>
        <begin position="1582"/>
        <end position="1683"/>
    </location>
</feature>
<keyword evidence="3" id="KW-0732">Signal</keyword>
<keyword evidence="6" id="KW-0406">Ion transport</keyword>
<dbReference type="RefSeq" id="WP_253533513.1">
    <property type="nucleotide sequence ID" value="NZ_JAMZEL010000029.1"/>
</dbReference>
<feature type="domain" description="Calx-beta" evidence="8">
    <location>
        <begin position="1356"/>
        <end position="1457"/>
    </location>
</feature>
<evidence type="ECO:0000256" key="5">
    <source>
        <dbReference type="ARBA" id="ARBA00022837"/>
    </source>
</evidence>
<gene>
    <name evidence="9" type="ORF">NCI00_29295</name>
</gene>
<keyword evidence="6" id="KW-0813">Transport</keyword>
<comment type="subcellular location">
    <subcellularLocation>
        <location evidence="1">Secreted</location>
    </subcellularLocation>
</comment>
<proteinExistence type="predicted"/>
<keyword evidence="10" id="KW-1185">Reference proteome</keyword>
<protein>
    <submittedName>
        <fullName evidence="9">Cadherin-like domain-containing protein</fullName>
    </submittedName>
</protein>
<name>A0ABT1FXS6_9BACT</name>
<evidence type="ECO:0000256" key="6">
    <source>
        <dbReference type="ARBA" id="ARBA00023065"/>
    </source>
</evidence>
<organism evidence="9 10">
    <name type="scientific">Runella salmonicolor</name>
    <dbReference type="NCBI Taxonomy" id="2950278"/>
    <lineage>
        <taxon>Bacteria</taxon>
        <taxon>Pseudomonadati</taxon>
        <taxon>Bacteroidota</taxon>
        <taxon>Cytophagia</taxon>
        <taxon>Cytophagales</taxon>
        <taxon>Spirosomataceae</taxon>
        <taxon>Runella</taxon>
    </lineage>
</organism>
<dbReference type="InterPro" id="IPR003644">
    <property type="entry name" value="Calx_beta"/>
</dbReference>
<dbReference type="Pfam" id="PF03160">
    <property type="entry name" value="Calx-beta"/>
    <property type="match status" value="5"/>
</dbReference>
<evidence type="ECO:0000256" key="4">
    <source>
        <dbReference type="ARBA" id="ARBA00022737"/>
    </source>
</evidence>
<dbReference type="InterPro" id="IPR006626">
    <property type="entry name" value="PbH1"/>
</dbReference>
<dbReference type="NCBIfam" id="TIGR01451">
    <property type="entry name" value="B_ant_repeat"/>
    <property type="match status" value="1"/>
</dbReference>
<dbReference type="SMART" id="SM00237">
    <property type="entry name" value="Calx_beta"/>
    <property type="match status" value="4"/>
</dbReference>
<feature type="non-terminal residue" evidence="9">
    <location>
        <position position="1704"/>
    </location>
</feature>
<evidence type="ECO:0000313" key="10">
    <source>
        <dbReference type="Proteomes" id="UP001204772"/>
    </source>
</evidence>
<feature type="domain" description="Calx-beta" evidence="8">
    <location>
        <begin position="1472"/>
        <end position="1570"/>
    </location>
</feature>